<dbReference type="Gene3D" id="2.60.40.10">
    <property type="entry name" value="Immunoglobulins"/>
    <property type="match status" value="1"/>
</dbReference>
<keyword evidence="1" id="KW-0677">Repeat</keyword>
<dbReference type="InterPro" id="IPR012677">
    <property type="entry name" value="Nucleotide-bd_a/b_plait_sf"/>
</dbReference>
<dbReference type="Gene3D" id="3.30.70.330">
    <property type="match status" value="3"/>
</dbReference>
<dbReference type="InterPro" id="IPR013783">
    <property type="entry name" value="Ig-like_fold"/>
</dbReference>
<accession>A0AAU9W1T9</accession>
<evidence type="ECO:0000313" key="9">
    <source>
        <dbReference type="Proteomes" id="UP001159428"/>
    </source>
</evidence>
<dbReference type="Pfam" id="PF23085">
    <property type="entry name" value="RRM_PARP14_3"/>
    <property type="match status" value="3"/>
</dbReference>
<feature type="domain" description="RRM" evidence="6">
    <location>
        <begin position="420"/>
        <end position="507"/>
    </location>
</feature>
<dbReference type="SMART" id="SM00360">
    <property type="entry name" value="RRM"/>
    <property type="match status" value="4"/>
</dbReference>
<comment type="caution">
    <text evidence="8">The sequence shown here is derived from an EMBL/GenBank/DDBJ whole genome shotgun (WGS) entry which is preliminary data.</text>
</comment>
<evidence type="ECO:0000256" key="3">
    <source>
        <dbReference type="PROSITE-ProRule" id="PRU00087"/>
    </source>
</evidence>
<dbReference type="GO" id="GO:0003723">
    <property type="term" value="F:RNA binding"/>
    <property type="evidence" value="ECO:0007669"/>
    <property type="project" value="UniProtKB-UniRule"/>
</dbReference>
<organism evidence="8 9">
    <name type="scientific">Pocillopora meandrina</name>
    <dbReference type="NCBI Taxonomy" id="46732"/>
    <lineage>
        <taxon>Eukaryota</taxon>
        <taxon>Metazoa</taxon>
        <taxon>Cnidaria</taxon>
        <taxon>Anthozoa</taxon>
        <taxon>Hexacorallia</taxon>
        <taxon>Scleractinia</taxon>
        <taxon>Astrocoeniina</taxon>
        <taxon>Pocilloporidae</taxon>
        <taxon>Pocillopora</taxon>
    </lineage>
</organism>
<name>A0AAU9W1T9_9CNID</name>
<dbReference type="InterPro" id="IPR047153">
    <property type="entry name" value="TRIM45/56/19-like"/>
</dbReference>
<dbReference type="PANTHER" id="PTHR25462">
    <property type="entry name" value="BONUS, ISOFORM C-RELATED"/>
    <property type="match status" value="1"/>
</dbReference>
<dbReference type="CDD" id="cd19757">
    <property type="entry name" value="Bbox1"/>
    <property type="match status" value="1"/>
</dbReference>
<dbReference type="InterPro" id="IPR034464">
    <property type="entry name" value="PAR10_RRM1_2"/>
</dbReference>
<evidence type="ECO:0000259" key="7">
    <source>
        <dbReference type="PROSITE" id="PS50119"/>
    </source>
</evidence>
<dbReference type="SUPFAM" id="SSF54928">
    <property type="entry name" value="RNA-binding domain, RBD"/>
    <property type="match status" value="2"/>
</dbReference>
<dbReference type="InterPro" id="IPR000315">
    <property type="entry name" value="Znf_B-box"/>
</dbReference>
<evidence type="ECO:0000256" key="4">
    <source>
        <dbReference type="PROSITE-ProRule" id="PRU00176"/>
    </source>
</evidence>
<dbReference type="InterPro" id="IPR000504">
    <property type="entry name" value="RRM_dom"/>
</dbReference>
<dbReference type="PROSITE" id="PS50102">
    <property type="entry name" value="RRM"/>
    <property type="match status" value="1"/>
</dbReference>
<dbReference type="EMBL" id="CALNXJ010000006">
    <property type="protein sequence ID" value="CAH3042639.1"/>
    <property type="molecule type" value="Genomic_DNA"/>
</dbReference>
<dbReference type="InterPro" id="IPR014756">
    <property type="entry name" value="Ig_E-set"/>
</dbReference>
<dbReference type="PANTHER" id="PTHR25462:SF296">
    <property type="entry name" value="MEIOTIC P26, ISOFORM F"/>
    <property type="match status" value="1"/>
</dbReference>
<dbReference type="PROSITE" id="PS50119">
    <property type="entry name" value="ZF_BBOX"/>
    <property type="match status" value="2"/>
</dbReference>
<keyword evidence="2" id="KW-0862">Zinc</keyword>
<dbReference type="GO" id="GO:0008270">
    <property type="term" value="F:zinc ion binding"/>
    <property type="evidence" value="ECO:0007669"/>
    <property type="project" value="UniProtKB-KW"/>
</dbReference>
<keyword evidence="2" id="KW-0863">Zinc-finger</keyword>
<dbReference type="Gene3D" id="3.30.160.60">
    <property type="entry name" value="Classic Zinc Finger"/>
    <property type="match status" value="1"/>
</dbReference>
<dbReference type="SUPFAM" id="SSF81296">
    <property type="entry name" value="E set domains"/>
    <property type="match status" value="1"/>
</dbReference>
<feature type="domain" description="B box-type" evidence="7">
    <location>
        <begin position="12"/>
        <end position="59"/>
    </location>
</feature>
<proteinExistence type="predicted"/>
<dbReference type="InterPro" id="IPR017868">
    <property type="entry name" value="Filamin/ABP280_repeat-like"/>
</dbReference>
<evidence type="ECO:0000313" key="8">
    <source>
        <dbReference type="EMBL" id="CAH3042639.1"/>
    </source>
</evidence>
<dbReference type="Pfam" id="PF00643">
    <property type="entry name" value="zf-B_box"/>
    <property type="match status" value="1"/>
</dbReference>
<dbReference type="CDD" id="cd12547">
    <property type="entry name" value="RRM1_2_PAR10"/>
    <property type="match status" value="1"/>
</dbReference>
<keyword evidence="5" id="KW-0175">Coiled coil</keyword>
<dbReference type="Pfam" id="PF00630">
    <property type="entry name" value="Filamin"/>
    <property type="match status" value="1"/>
</dbReference>
<dbReference type="InterPro" id="IPR001298">
    <property type="entry name" value="Filamin/ABP280_rpt"/>
</dbReference>
<dbReference type="PROSITE" id="PS50194">
    <property type="entry name" value="FILAMIN_REPEAT"/>
    <property type="match status" value="1"/>
</dbReference>
<keyword evidence="4" id="KW-0694">RNA-binding</keyword>
<keyword evidence="2" id="KW-0479">Metal-binding</keyword>
<gene>
    <name evidence="8" type="ORF">PMEA_00028923</name>
</gene>
<keyword evidence="9" id="KW-1185">Reference proteome</keyword>
<dbReference type="Proteomes" id="UP001159428">
    <property type="component" value="Unassembled WGS sequence"/>
</dbReference>
<dbReference type="SMART" id="SM00336">
    <property type="entry name" value="BBOX"/>
    <property type="match status" value="2"/>
</dbReference>
<dbReference type="CDD" id="cd19756">
    <property type="entry name" value="Bbox2"/>
    <property type="match status" value="1"/>
</dbReference>
<feature type="coiled-coil region" evidence="5">
    <location>
        <begin position="113"/>
        <end position="147"/>
    </location>
</feature>
<evidence type="ECO:0000259" key="6">
    <source>
        <dbReference type="PROSITE" id="PS50102"/>
    </source>
</evidence>
<evidence type="ECO:0000256" key="2">
    <source>
        <dbReference type="PROSITE-ProRule" id="PRU00024"/>
    </source>
</evidence>
<evidence type="ECO:0000256" key="5">
    <source>
        <dbReference type="SAM" id="Coils"/>
    </source>
</evidence>
<dbReference type="SMART" id="SM00557">
    <property type="entry name" value="IG_FLMN"/>
    <property type="match status" value="1"/>
</dbReference>
<dbReference type="AlphaFoldDB" id="A0AAU9W1T9"/>
<reference evidence="8 9" key="1">
    <citation type="submission" date="2022-05" db="EMBL/GenBank/DDBJ databases">
        <authorList>
            <consortium name="Genoscope - CEA"/>
            <person name="William W."/>
        </authorList>
    </citation>
    <scope>NUCLEOTIDE SEQUENCE [LARGE SCALE GENOMIC DNA]</scope>
</reference>
<protein>
    <submittedName>
        <fullName evidence="8">Uncharacterized protein</fullName>
    </submittedName>
</protein>
<evidence type="ECO:0000256" key="1">
    <source>
        <dbReference type="ARBA" id="ARBA00022737"/>
    </source>
</evidence>
<sequence length="778" mass="88723">MVEIVEAYTGQEESSCCRNCDEQKLLRFYCSSCNCLLCEECTALHKKWKDFRGHQLKEIGQLDSSDVEDYSRKTNVCKEHDDKFRFFCEACQICICRDCAILGHVDHKKISLEKGLENKTTEIENKIREVQANGSLLRNKKESLEKRRIKVMSSFERATNSVRTVAEQWITFIRKHEADIIGKLMKQRDAFEAEFSNQMSSLDGRVVEIESSLSFGEEILSRRNLPEILNVEEMLENRLQELSVPFESTLVFPEFVYSSNDFSCLKDGPGKLIRTVTEPTVSVAEGRGLNEAIKGEESTFTVITKDTKGQIVYSEIDQVNVEIISINTMGILTASVTDSKNGRYRVKYRSETADDFKISVTIRGEAIKDSPFRLRVKKREPQTHHQFHRDEITSRKTGMKAKLKKSKMTDQSGSPIPVQCIIEVTGLPDGVSEDMVTNYFENARRSKGGPVSSVVMTPELRKCLVTFESPDHAERTINHPSHVLSGARIQVSPFVKEDESAIEFGENKDEDYDEEDGITINVSDIPSFTPKEVLIFYFENSRRSGGGDVSEIYYNDKGEAVITFSEVKDLQRLLEEPHNIDGQIITVVRQPPPKKVLLDPLRLHVQGISKMTTEDCLSFYLEKFADVEVQEVYLGVKDNALVVFESEPDFESLLHKVNNDKKGLWGENPRLKRVPVCSCILVTGLKRELTDHTIEFYFDNEKRSGGRKVSRVERIRKDQALVHFDDHTSVQDVIARSQRQAHKIDGVELEVTPYYSFLENATSKGMEVTFDPDIYKYS</sequence>
<feature type="repeat" description="Filamin" evidence="3">
    <location>
        <begin position="274"/>
        <end position="376"/>
    </location>
</feature>
<dbReference type="InterPro" id="IPR035979">
    <property type="entry name" value="RBD_domain_sf"/>
</dbReference>
<feature type="domain" description="B box-type" evidence="7">
    <location>
        <begin position="72"/>
        <end position="112"/>
    </location>
</feature>
<dbReference type="SUPFAM" id="SSF57845">
    <property type="entry name" value="B-box zinc-binding domain"/>
    <property type="match status" value="1"/>
</dbReference>